<dbReference type="Proteomes" id="UP000328092">
    <property type="component" value="Unassembled WGS sequence"/>
</dbReference>
<sequence length="59" mass="6251">MALEERDHSQVHAAGSIELCENAEHLNRSSRLGAGSGFARALVVLPGPRGRKGVTVQTI</sequence>
<comment type="caution">
    <text evidence="1">The sequence shown here is derived from an EMBL/GenBank/DDBJ whole genome shotgun (WGS) entry which is preliminary data.</text>
</comment>
<evidence type="ECO:0000313" key="1">
    <source>
        <dbReference type="EMBL" id="VIO70484.1"/>
    </source>
</evidence>
<reference evidence="1" key="1">
    <citation type="submission" date="2019-02" db="EMBL/GenBank/DDBJ databases">
        <authorList>
            <person name="Pothier F.J."/>
        </authorList>
    </citation>
    <scope>NUCLEOTIDE SEQUENCE</scope>
    <source>
        <strain evidence="1">CI-1B</strain>
    </source>
</reference>
<name>A0A508T9E0_9BRAD</name>
<protein>
    <submittedName>
        <fullName evidence="1">Uncharacterized protein</fullName>
    </submittedName>
</protein>
<organism evidence="1 2">
    <name type="scientific">Bradyrhizobium ivorense</name>
    <dbReference type="NCBI Taxonomy" id="2511166"/>
    <lineage>
        <taxon>Bacteria</taxon>
        <taxon>Pseudomonadati</taxon>
        <taxon>Pseudomonadota</taxon>
        <taxon>Alphaproteobacteria</taxon>
        <taxon>Hyphomicrobiales</taxon>
        <taxon>Nitrobacteraceae</taxon>
        <taxon>Bradyrhizobium</taxon>
    </lineage>
</organism>
<dbReference type="EMBL" id="CAADFC020000011">
    <property type="protein sequence ID" value="VIO70484.1"/>
    <property type="molecule type" value="Genomic_DNA"/>
</dbReference>
<gene>
    <name evidence="1" type="ORF">CI1B_31380</name>
</gene>
<dbReference type="AlphaFoldDB" id="A0A508T9E0"/>
<proteinExistence type="predicted"/>
<keyword evidence="2" id="KW-1185">Reference proteome</keyword>
<evidence type="ECO:0000313" key="2">
    <source>
        <dbReference type="Proteomes" id="UP000328092"/>
    </source>
</evidence>
<accession>A0A508T9E0</accession>